<dbReference type="GO" id="GO:0007165">
    <property type="term" value="P:signal transduction"/>
    <property type="evidence" value="ECO:0007669"/>
    <property type="project" value="TreeGrafter"/>
</dbReference>
<proteinExistence type="inferred from homology"/>
<protein>
    <submittedName>
        <fullName evidence="3">Limb region 1 homolog-like protein</fullName>
    </submittedName>
</protein>
<organism evidence="3 4">
    <name type="scientific">Geodia barretti</name>
    <name type="common">Barrett's horny sponge</name>
    <dbReference type="NCBI Taxonomy" id="519541"/>
    <lineage>
        <taxon>Eukaryota</taxon>
        <taxon>Metazoa</taxon>
        <taxon>Porifera</taxon>
        <taxon>Demospongiae</taxon>
        <taxon>Heteroscleromorpha</taxon>
        <taxon>Tetractinellida</taxon>
        <taxon>Astrophorina</taxon>
        <taxon>Geodiidae</taxon>
        <taxon>Geodia</taxon>
    </lineage>
</organism>
<dbReference type="PANTHER" id="PTHR12625:SF0">
    <property type="entry name" value="PROTEIN LILIPOD"/>
    <property type="match status" value="1"/>
</dbReference>
<keyword evidence="2" id="KW-0472">Membrane</keyword>
<gene>
    <name evidence="3" type="ORF">GBAR_LOCUS14641</name>
</gene>
<keyword evidence="2" id="KW-0812">Transmembrane</keyword>
<dbReference type="InterPro" id="IPR006876">
    <property type="entry name" value="LMBR1-like_membr_prot"/>
</dbReference>
<dbReference type="GO" id="GO:0005886">
    <property type="term" value="C:plasma membrane"/>
    <property type="evidence" value="ECO:0007669"/>
    <property type="project" value="TreeGrafter"/>
</dbReference>
<dbReference type="PANTHER" id="PTHR12625">
    <property type="entry name" value="LIPOCALIN-1 INTERACTING MEMBRANE RECEPTOR LIMR"/>
    <property type="match status" value="1"/>
</dbReference>
<feature type="transmembrane region" description="Helical" evidence="2">
    <location>
        <begin position="20"/>
        <end position="41"/>
    </location>
</feature>
<comment type="similarity">
    <text evidence="1">Belongs to the LIMR family.</text>
</comment>
<evidence type="ECO:0000256" key="1">
    <source>
        <dbReference type="ARBA" id="ARBA00010487"/>
    </source>
</evidence>
<feature type="transmembrane region" description="Helical" evidence="2">
    <location>
        <begin position="61"/>
        <end position="88"/>
    </location>
</feature>
<comment type="caution">
    <text evidence="3">The sequence shown here is derived from an EMBL/GenBank/DDBJ whole genome shotgun (WGS) entry which is preliminary data.</text>
</comment>
<dbReference type="GO" id="GO:0004888">
    <property type="term" value="F:transmembrane signaling receptor activity"/>
    <property type="evidence" value="ECO:0007669"/>
    <property type="project" value="TreeGrafter"/>
</dbReference>
<evidence type="ECO:0000313" key="4">
    <source>
        <dbReference type="Proteomes" id="UP001174909"/>
    </source>
</evidence>
<accession>A0AA35S8A3</accession>
<evidence type="ECO:0000313" key="3">
    <source>
        <dbReference type="EMBL" id="CAI8025320.1"/>
    </source>
</evidence>
<dbReference type="Proteomes" id="UP001174909">
    <property type="component" value="Unassembled WGS sequence"/>
</dbReference>
<feature type="non-terminal residue" evidence="3">
    <location>
        <position position="123"/>
    </location>
</feature>
<dbReference type="Pfam" id="PF04791">
    <property type="entry name" value="LMBR1"/>
    <property type="match status" value="1"/>
</dbReference>
<sequence length="123" mass="14236">MAEEAGVEDWERQRVFYDTVRESIICLLVFLSLYLGSYCLVTRFQRHFSREDCYTDQEDQLVYRITTWLCSFALSVSAASALLLPLSIVSNEVIVLYPTSDYVQWLNPSLIKVNQQAWPVSGR</sequence>
<dbReference type="AlphaFoldDB" id="A0AA35S8A3"/>
<dbReference type="EMBL" id="CASHTH010002139">
    <property type="protein sequence ID" value="CAI8025320.1"/>
    <property type="molecule type" value="Genomic_DNA"/>
</dbReference>
<evidence type="ECO:0000256" key="2">
    <source>
        <dbReference type="SAM" id="Phobius"/>
    </source>
</evidence>
<dbReference type="InterPro" id="IPR008075">
    <property type="entry name" value="LIMR"/>
</dbReference>
<reference evidence="3" key="1">
    <citation type="submission" date="2023-03" db="EMBL/GenBank/DDBJ databases">
        <authorList>
            <person name="Steffen K."/>
            <person name="Cardenas P."/>
        </authorList>
    </citation>
    <scope>NUCLEOTIDE SEQUENCE</scope>
</reference>
<name>A0AA35S8A3_GEOBA</name>
<keyword evidence="2" id="KW-1133">Transmembrane helix</keyword>
<keyword evidence="4" id="KW-1185">Reference proteome</keyword>